<keyword evidence="1" id="KW-0472">Membrane</keyword>
<proteinExistence type="predicted"/>
<sequence>MHRFSLIILLISIILGGIYYWNYFRLNTYSRVDIFREAQPTSSMEVKKVNGPIKTFPPIRIEEELAMQLIEVAAQSPTEISIKNQAGQEVGIREFDESEKITWISLLNAPNGRYELSINTEKGEPYSVAVYGTNTEGITQTKLLEGVSREPSQLYRFVYNASSSADIITIQE</sequence>
<gene>
    <name evidence="2" type="ORF">A3C24_03210</name>
</gene>
<dbReference type="AlphaFoldDB" id="A0A1F7GZW5"/>
<protein>
    <submittedName>
        <fullName evidence="2">Uncharacterized protein</fullName>
    </submittedName>
</protein>
<comment type="caution">
    <text evidence="2">The sequence shown here is derived from an EMBL/GenBank/DDBJ whole genome shotgun (WGS) entry which is preliminary data.</text>
</comment>
<feature type="transmembrane region" description="Helical" evidence="1">
    <location>
        <begin position="6"/>
        <end position="24"/>
    </location>
</feature>
<evidence type="ECO:0000313" key="2">
    <source>
        <dbReference type="EMBL" id="OGK24531.1"/>
    </source>
</evidence>
<evidence type="ECO:0000256" key="1">
    <source>
        <dbReference type="SAM" id="Phobius"/>
    </source>
</evidence>
<keyword evidence="1" id="KW-1133">Transmembrane helix</keyword>
<keyword evidence="1" id="KW-0812">Transmembrane</keyword>
<accession>A0A1F7GZW5</accession>
<reference evidence="2 3" key="1">
    <citation type="journal article" date="2016" name="Nat. Commun.">
        <title>Thousands of microbial genomes shed light on interconnected biogeochemical processes in an aquifer system.</title>
        <authorList>
            <person name="Anantharaman K."/>
            <person name="Brown C.T."/>
            <person name="Hug L.A."/>
            <person name="Sharon I."/>
            <person name="Castelle C.J."/>
            <person name="Probst A.J."/>
            <person name="Thomas B.C."/>
            <person name="Singh A."/>
            <person name="Wilkins M.J."/>
            <person name="Karaoz U."/>
            <person name="Brodie E.L."/>
            <person name="Williams K.H."/>
            <person name="Hubbard S.S."/>
            <person name="Banfield J.F."/>
        </authorList>
    </citation>
    <scope>NUCLEOTIDE SEQUENCE [LARGE SCALE GENOMIC DNA]</scope>
</reference>
<dbReference type="Proteomes" id="UP000177159">
    <property type="component" value="Unassembled WGS sequence"/>
</dbReference>
<evidence type="ECO:0000313" key="3">
    <source>
        <dbReference type="Proteomes" id="UP000177159"/>
    </source>
</evidence>
<name>A0A1F7GZW5_9BACT</name>
<organism evidence="2 3">
    <name type="scientific">Candidatus Roizmanbacteria bacterium RIFCSPHIGHO2_02_FULL_37_24</name>
    <dbReference type="NCBI Taxonomy" id="1802037"/>
    <lineage>
        <taxon>Bacteria</taxon>
        <taxon>Candidatus Roizmaniibacteriota</taxon>
    </lineage>
</organism>
<dbReference type="EMBL" id="MFZM01000006">
    <property type="protein sequence ID" value="OGK24531.1"/>
    <property type="molecule type" value="Genomic_DNA"/>
</dbReference>